<accession>A0A365H2W1</accession>
<dbReference type="OrthoDB" id="9805924at2"/>
<dbReference type="Pfam" id="PF00583">
    <property type="entry name" value="Acetyltransf_1"/>
    <property type="match status" value="1"/>
</dbReference>
<dbReference type="EMBL" id="QLYX01000009">
    <property type="protein sequence ID" value="RAY13431.1"/>
    <property type="molecule type" value="Genomic_DNA"/>
</dbReference>
<evidence type="ECO:0000313" key="6">
    <source>
        <dbReference type="EMBL" id="RAY13431.1"/>
    </source>
</evidence>
<proteinExistence type="inferred from homology"/>
<dbReference type="CDD" id="cd04301">
    <property type="entry name" value="NAT_SF"/>
    <property type="match status" value="1"/>
</dbReference>
<dbReference type="RefSeq" id="WP_111869555.1">
    <property type="nucleotide sequence ID" value="NZ_QLYX01000009.1"/>
</dbReference>
<sequence length="157" mass="17922">MIRYATVEDVPTILRLIRELAEYERALHEVRATEDDLRRSLFGPEPKVFAHVVEHEGTVAGFALWFVNYSTWTGRHGIYLEDLYVTPELRGKGYGRALLAELARIAAERGYTRFEWAVLDWNEPAIGFYRALGALPQDEWTVQRLSGAALRALAEEA</sequence>
<comment type="similarity">
    <text evidence="1">Belongs to the acetyltransferase family.</text>
</comment>
<keyword evidence="4" id="KW-0175">Coiled coil</keyword>
<evidence type="ECO:0000256" key="2">
    <source>
        <dbReference type="ARBA" id="ARBA00022679"/>
    </source>
</evidence>
<dbReference type="PANTHER" id="PTHR10545:SF29">
    <property type="entry name" value="GH14572P-RELATED"/>
    <property type="match status" value="1"/>
</dbReference>
<evidence type="ECO:0000313" key="7">
    <source>
        <dbReference type="Proteomes" id="UP000251891"/>
    </source>
</evidence>
<reference evidence="6 7" key="1">
    <citation type="submission" date="2018-06" db="EMBL/GenBank/DDBJ databases">
        <title>Actinomadura craniellae sp. nov. isolated from marine sponge Craniella sp.</title>
        <authorList>
            <person name="Li L."/>
            <person name="Xu Q.H."/>
            <person name="Lin H.W."/>
            <person name="Lu Y.H."/>
        </authorList>
    </citation>
    <scope>NUCLEOTIDE SEQUENCE [LARGE SCALE GENOMIC DNA]</scope>
    <source>
        <strain evidence="6 7">LHW63021</strain>
    </source>
</reference>
<dbReference type="AlphaFoldDB" id="A0A365H2W1"/>
<dbReference type="SUPFAM" id="SSF55729">
    <property type="entry name" value="Acyl-CoA N-acyltransferases (Nat)"/>
    <property type="match status" value="1"/>
</dbReference>
<comment type="caution">
    <text evidence="6">The sequence shown here is derived from an EMBL/GenBank/DDBJ whole genome shotgun (WGS) entry which is preliminary data.</text>
</comment>
<evidence type="ECO:0000256" key="3">
    <source>
        <dbReference type="ARBA" id="ARBA00023315"/>
    </source>
</evidence>
<dbReference type="PANTHER" id="PTHR10545">
    <property type="entry name" value="DIAMINE N-ACETYLTRANSFERASE"/>
    <property type="match status" value="1"/>
</dbReference>
<dbReference type="InterPro" id="IPR016181">
    <property type="entry name" value="Acyl_CoA_acyltransferase"/>
</dbReference>
<dbReference type="FunFam" id="3.40.630.30:FF:000064">
    <property type="entry name" value="GNAT family acetyltransferase"/>
    <property type="match status" value="1"/>
</dbReference>
<dbReference type="Proteomes" id="UP000251891">
    <property type="component" value="Unassembled WGS sequence"/>
</dbReference>
<evidence type="ECO:0000256" key="4">
    <source>
        <dbReference type="SAM" id="Coils"/>
    </source>
</evidence>
<organism evidence="6 7">
    <name type="scientific">Actinomadura craniellae</name>
    <dbReference type="NCBI Taxonomy" id="2231787"/>
    <lineage>
        <taxon>Bacteria</taxon>
        <taxon>Bacillati</taxon>
        <taxon>Actinomycetota</taxon>
        <taxon>Actinomycetes</taxon>
        <taxon>Streptosporangiales</taxon>
        <taxon>Thermomonosporaceae</taxon>
        <taxon>Actinomadura</taxon>
    </lineage>
</organism>
<feature type="domain" description="N-acetyltransferase" evidence="5">
    <location>
        <begin position="1"/>
        <end position="155"/>
    </location>
</feature>
<keyword evidence="7" id="KW-1185">Reference proteome</keyword>
<keyword evidence="2 6" id="KW-0808">Transferase</keyword>
<dbReference type="GO" id="GO:0008080">
    <property type="term" value="F:N-acetyltransferase activity"/>
    <property type="evidence" value="ECO:0007669"/>
    <property type="project" value="UniProtKB-ARBA"/>
</dbReference>
<dbReference type="Gene3D" id="3.40.630.30">
    <property type="match status" value="1"/>
</dbReference>
<keyword evidence="3" id="KW-0012">Acyltransferase</keyword>
<name>A0A365H2W1_9ACTN</name>
<gene>
    <name evidence="6" type="ORF">DPM19_20430</name>
</gene>
<dbReference type="InterPro" id="IPR051016">
    <property type="entry name" value="Diverse_Substrate_AcTransf"/>
</dbReference>
<feature type="coiled-coil region" evidence="4">
    <location>
        <begin position="13"/>
        <end position="40"/>
    </location>
</feature>
<protein>
    <submittedName>
        <fullName evidence="6">GNAT family N-acetyltransferase</fullName>
    </submittedName>
</protein>
<evidence type="ECO:0000259" key="5">
    <source>
        <dbReference type="PROSITE" id="PS51186"/>
    </source>
</evidence>
<dbReference type="PROSITE" id="PS51186">
    <property type="entry name" value="GNAT"/>
    <property type="match status" value="1"/>
</dbReference>
<dbReference type="InterPro" id="IPR000182">
    <property type="entry name" value="GNAT_dom"/>
</dbReference>
<evidence type="ECO:0000256" key="1">
    <source>
        <dbReference type="ARBA" id="ARBA00008694"/>
    </source>
</evidence>